<dbReference type="GO" id="GO:0003677">
    <property type="term" value="F:DNA binding"/>
    <property type="evidence" value="ECO:0007669"/>
    <property type="project" value="InterPro"/>
</dbReference>
<dbReference type="AlphaFoldDB" id="A0A2C6MGA6"/>
<protein>
    <recommendedName>
        <fullName evidence="1">DNA topoisomerase type IA zn finger domain-containing protein</fullName>
    </recommendedName>
</protein>
<dbReference type="SUPFAM" id="SSF57783">
    <property type="entry name" value="Zinc beta-ribbon"/>
    <property type="match status" value="1"/>
</dbReference>
<dbReference type="EMBL" id="AWQQ01000049">
    <property type="protein sequence ID" value="PHJ38483.1"/>
    <property type="molecule type" value="Genomic_DNA"/>
</dbReference>
<dbReference type="Proteomes" id="UP000222564">
    <property type="component" value="Unassembled WGS sequence"/>
</dbReference>
<feature type="domain" description="DNA topoisomerase type IA zn finger" evidence="1">
    <location>
        <begin position="78"/>
        <end position="111"/>
    </location>
</feature>
<comment type="caution">
    <text evidence="2">The sequence shown here is derived from an EMBL/GenBank/DDBJ whole genome shotgun (WGS) entry which is preliminary data.</text>
</comment>
<dbReference type="GO" id="GO:0003916">
    <property type="term" value="F:DNA topoisomerase activity"/>
    <property type="evidence" value="ECO:0007669"/>
    <property type="project" value="InterPro"/>
</dbReference>
<feature type="domain" description="DNA topoisomerase type IA zn finger" evidence="1">
    <location>
        <begin position="129"/>
        <end position="164"/>
    </location>
</feature>
<gene>
    <name evidence="2" type="ORF">P378_09405</name>
</gene>
<sequence>MPSPLNHYAELKYFVPAPLIIIDQEIIWYGQPLVKKDKVEYFVSVRFKGKRTAQMLTTLLGTGSGVGLGFNEFIGSNEKCPNCGRPLRIVENPKNRKLLLGCTGYPKCNYIFPYIPVDLVNKYLTTTQKVCHKCGSPFYARVSQYGLYISCENFWACKNKISVKDL</sequence>
<dbReference type="Pfam" id="PF01396">
    <property type="entry name" value="Zn_ribbon_Top1"/>
    <property type="match status" value="2"/>
</dbReference>
<dbReference type="Gene3D" id="3.30.65.10">
    <property type="entry name" value="Bacterial Topoisomerase I, domain 1"/>
    <property type="match status" value="2"/>
</dbReference>
<dbReference type="GO" id="GO:0005694">
    <property type="term" value="C:chromosome"/>
    <property type="evidence" value="ECO:0007669"/>
    <property type="project" value="InterPro"/>
</dbReference>
<evidence type="ECO:0000313" key="3">
    <source>
        <dbReference type="Proteomes" id="UP000222564"/>
    </source>
</evidence>
<evidence type="ECO:0000313" key="2">
    <source>
        <dbReference type="EMBL" id="PHJ38483.1"/>
    </source>
</evidence>
<proteinExistence type="predicted"/>
<reference evidence="2 3" key="1">
    <citation type="submission" date="2013-09" db="EMBL/GenBank/DDBJ databases">
        <title>Biodegradation of hydrocarbons in the deep terrestrial subsurface : characterization of a microbial consortium composed of two Desulfotomaculum species originating from a deep geological formation.</title>
        <authorList>
            <person name="Aullo T."/>
            <person name="Berlendis S."/>
            <person name="Lascourreges J.-F."/>
            <person name="Dessort D."/>
            <person name="Saint-Laurent S."/>
            <person name="Schraauwers B."/>
            <person name="Mas J."/>
            <person name="Magot M."/>
            <person name="Ranchou-Peyruse A."/>
        </authorList>
    </citation>
    <scope>NUCLEOTIDE SEQUENCE [LARGE SCALE GENOMIC DNA]</scope>
    <source>
        <strain evidence="2 3">Bs107</strain>
    </source>
</reference>
<accession>A0A2C6MGA6</accession>
<organism evidence="2 3">
    <name type="scientific">Desulforamulus profundi</name>
    <dbReference type="NCBI Taxonomy" id="1383067"/>
    <lineage>
        <taxon>Bacteria</taxon>
        <taxon>Bacillati</taxon>
        <taxon>Bacillota</taxon>
        <taxon>Clostridia</taxon>
        <taxon>Eubacteriales</taxon>
        <taxon>Peptococcaceae</taxon>
        <taxon>Desulforamulus</taxon>
    </lineage>
</organism>
<keyword evidence="3" id="KW-1185">Reference proteome</keyword>
<evidence type="ECO:0000259" key="1">
    <source>
        <dbReference type="Pfam" id="PF01396"/>
    </source>
</evidence>
<dbReference type="InterPro" id="IPR013498">
    <property type="entry name" value="Topo_IA_Znf"/>
</dbReference>
<dbReference type="GO" id="GO:0006265">
    <property type="term" value="P:DNA topological change"/>
    <property type="evidence" value="ECO:0007669"/>
    <property type="project" value="InterPro"/>
</dbReference>
<name>A0A2C6MGA6_9FIRM</name>